<dbReference type="InterPro" id="IPR027395">
    <property type="entry name" value="WH_DNA-bd_dom"/>
</dbReference>
<comment type="caution">
    <text evidence="2">The sequence shown here is derived from an EMBL/GenBank/DDBJ whole genome shotgun (WGS) entry which is preliminary data.</text>
</comment>
<dbReference type="InterPro" id="IPR036388">
    <property type="entry name" value="WH-like_DNA-bd_sf"/>
</dbReference>
<accession>A0A0F9WYV8</accession>
<feature type="domain" description="Winged helix DNA-binding" evidence="1">
    <location>
        <begin position="32"/>
        <end position="106"/>
    </location>
</feature>
<name>A0A0F9WYV8_9ZZZZ</name>
<evidence type="ECO:0000259" key="1">
    <source>
        <dbReference type="Pfam" id="PF13601"/>
    </source>
</evidence>
<dbReference type="InterPro" id="IPR036390">
    <property type="entry name" value="WH_DNA-bd_sf"/>
</dbReference>
<dbReference type="AlphaFoldDB" id="A0A0F9WYV8"/>
<dbReference type="SUPFAM" id="SSF46785">
    <property type="entry name" value="Winged helix' DNA-binding domain"/>
    <property type="match status" value="1"/>
</dbReference>
<organism evidence="2">
    <name type="scientific">marine sediment metagenome</name>
    <dbReference type="NCBI Taxonomy" id="412755"/>
    <lineage>
        <taxon>unclassified sequences</taxon>
        <taxon>metagenomes</taxon>
        <taxon>ecological metagenomes</taxon>
    </lineage>
</organism>
<dbReference type="Pfam" id="PF13601">
    <property type="entry name" value="HTH_34"/>
    <property type="match status" value="1"/>
</dbReference>
<protein>
    <recommendedName>
        <fullName evidence="1">Winged helix DNA-binding domain-containing protein</fullName>
    </recommendedName>
</protein>
<proteinExistence type="predicted"/>
<dbReference type="EMBL" id="LAZR01000173">
    <property type="protein sequence ID" value="KKN84233.1"/>
    <property type="molecule type" value="Genomic_DNA"/>
</dbReference>
<dbReference type="Gene3D" id="1.10.10.10">
    <property type="entry name" value="Winged helix-like DNA-binding domain superfamily/Winged helix DNA-binding domain"/>
    <property type="match status" value="1"/>
</dbReference>
<reference evidence="2" key="1">
    <citation type="journal article" date="2015" name="Nature">
        <title>Complex archaea that bridge the gap between prokaryotes and eukaryotes.</title>
        <authorList>
            <person name="Spang A."/>
            <person name="Saw J.H."/>
            <person name="Jorgensen S.L."/>
            <person name="Zaremba-Niedzwiedzka K."/>
            <person name="Martijn J."/>
            <person name="Lind A.E."/>
            <person name="van Eijk R."/>
            <person name="Schleper C."/>
            <person name="Guy L."/>
            <person name="Ettema T.J."/>
        </authorList>
    </citation>
    <scope>NUCLEOTIDE SEQUENCE</scope>
</reference>
<sequence>MEKDPKNIIRDVVENSKKINSKVFTLTRCILLTLMWFNKDGLQFRELKNMLNISDGKLKSNLDFLQDIGFIKRIPIRLDQKDMHIYMIEDSGKNELKKIIRWVENIKEVEGMYNEQNKS</sequence>
<evidence type="ECO:0000313" key="2">
    <source>
        <dbReference type="EMBL" id="KKN84233.1"/>
    </source>
</evidence>
<gene>
    <name evidence="2" type="ORF">LCGC14_0290470</name>
</gene>